<sequence length="599" mass="65098">MRGPNTSHGIVSGSQVWPEVADEAETIGAYDGAAAELAESYDRPELTGIYASIESLLRDPVAGGLALDVGAGSGRDVQWLADLGYEVVAVEPAAAMRAEGVRRHPSERIRWIDDRLPALDAVHRLTLAFDTILVAGVWQHVALGGRERAFRKLGTLLKPGGLMVVTLRDGPAPPGRPMHPTPLGEMEVLARSHGLEILRVERAADAMGRADVSWTTVVLRVPDDGGGALPLLRGIILSDDKSSTYKLGLLRAVARVAEYAPATARPCVDALDPDVVEIPLGLVAANWIRMYLPLVRSGLPQAPGNSGPDGLGFAKSGFRALVELGASAQDLRPGAVNSGDRAAMVRGAIGEAAATIASMPANFTRFPNSDRRVFGAQRARGRGPQGTLVLDVPTLRGWGTITVPGSVWRAMTRFGAWIEPVLVAEWARLTRRYAARMGMVVEPGQVEAALEWQEPMRSTVAGRMAAQRLFASGRTVECVWSGRRLTMASLDVDHCLPWSAWPCDDLWNLRPADRRVNQHQKRDLLPSAALLASSRPRIVAWWEYAWLEDPLLGQIFVREAAAALPIETAATPEDVFSALEWRRLRLRQDQQLPEWRPVL</sequence>
<dbReference type="EMBL" id="RCZC01000002">
    <property type="protein sequence ID" value="TPG55071.1"/>
    <property type="molecule type" value="Genomic_DNA"/>
</dbReference>
<dbReference type="Gene3D" id="3.40.50.150">
    <property type="entry name" value="Vaccinia Virus protein VP39"/>
    <property type="match status" value="1"/>
</dbReference>
<dbReference type="CDD" id="cd02440">
    <property type="entry name" value="AdoMet_MTases"/>
    <property type="match status" value="1"/>
</dbReference>
<dbReference type="OrthoDB" id="7348755at2"/>
<dbReference type="InterPro" id="IPR003615">
    <property type="entry name" value="HNH_nuc"/>
</dbReference>
<gene>
    <name evidence="2" type="ORF">EAH76_10895</name>
</gene>
<evidence type="ECO:0000313" key="2">
    <source>
        <dbReference type="EMBL" id="TPG55071.1"/>
    </source>
</evidence>
<dbReference type="GO" id="GO:0032259">
    <property type="term" value="P:methylation"/>
    <property type="evidence" value="ECO:0007669"/>
    <property type="project" value="UniProtKB-KW"/>
</dbReference>
<organism evidence="2 3">
    <name type="scientific">Sphingomonas glacialis</name>
    <dbReference type="NCBI Taxonomy" id="658225"/>
    <lineage>
        <taxon>Bacteria</taxon>
        <taxon>Pseudomonadati</taxon>
        <taxon>Pseudomonadota</taxon>
        <taxon>Alphaproteobacteria</taxon>
        <taxon>Sphingomonadales</taxon>
        <taxon>Sphingomonadaceae</taxon>
        <taxon>Sphingomonas</taxon>
    </lineage>
</organism>
<keyword evidence="3" id="KW-1185">Reference proteome</keyword>
<keyword evidence="2" id="KW-0489">Methyltransferase</keyword>
<keyword evidence="2" id="KW-0808">Transferase</keyword>
<dbReference type="Pfam" id="PF08242">
    <property type="entry name" value="Methyltransf_12"/>
    <property type="match status" value="1"/>
</dbReference>
<feature type="domain" description="Methyltransferase type 12" evidence="1">
    <location>
        <begin position="67"/>
        <end position="162"/>
    </location>
</feature>
<dbReference type="CDD" id="cd00085">
    <property type="entry name" value="HNHc"/>
    <property type="match status" value="1"/>
</dbReference>
<proteinExistence type="predicted"/>
<evidence type="ECO:0000313" key="3">
    <source>
        <dbReference type="Proteomes" id="UP000319931"/>
    </source>
</evidence>
<dbReference type="InterPro" id="IPR029063">
    <property type="entry name" value="SAM-dependent_MTases_sf"/>
</dbReference>
<dbReference type="AlphaFoldDB" id="A0A502G0C0"/>
<comment type="caution">
    <text evidence="2">The sequence shown here is derived from an EMBL/GenBank/DDBJ whole genome shotgun (WGS) entry which is preliminary data.</text>
</comment>
<dbReference type="Gene3D" id="1.10.30.50">
    <property type="match status" value="1"/>
</dbReference>
<dbReference type="Proteomes" id="UP000319931">
    <property type="component" value="Unassembled WGS sequence"/>
</dbReference>
<dbReference type="GO" id="GO:0008168">
    <property type="term" value="F:methyltransferase activity"/>
    <property type="evidence" value="ECO:0007669"/>
    <property type="project" value="UniProtKB-KW"/>
</dbReference>
<protein>
    <submittedName>
        <fullName evidence="2">Methyltransferase domain-containing protein</fullName>
    </submittedName>
</protein>
<dbReference type="InterPro" id="IPR013217">
    <property type="entry name" value="Methyltransf_12"/>
</dbReference>
<reference evidence="2 3" key="1">
    <citation type="journal article" date="2019" name="Environ. Microbiol.">
        <title>Species interactions and distinct microbial communities in high Arctic permafrost affected cryosols are associated with the CH4 and CO2 gas fluxes.</title>
        <authorList>
            <person name="Altshuler I."/>
            <person name="Hamel J."/>
            <person name="Turney S."/>
            <person name="Magnuson E."/>
            <person name="Levesque R."/>
            <person name="Greer C."/>
            <person name="Whyte L.G."/>
        </authorList>
    </citation>
    <scope>NUCLEOTIDE SEQUENCE [LARGE SCALE GENOMIC DNA]</scope>
    <source>
        <strain evidence="2 3">E6.1</strain>
    </source>
</reference>
<name>A0A502G0C0_9SPHN</name>
<evidence type="ECO:0000259" key="1">
    <source>
        <dbReference type="Pfam" id="PF08242"/>
    </source>
</evidence>
<dbReference type="SUPFAM" id="SSF53335">
    <property type="entry name" value="S-adenosyl-L-methionine-dependent methyltransferases"/>
    <property type="match status" value="1"/>
</dbReference>
<accession>A0A502G0C0</accession>